<dbReference type="PANTHER" id="PTHR45739">
    <property type="entry name" value="MATRIX PROTEIN, PUTATIVE-RELATED"/>
    <property type="match status" value="1"/>
</dbReference>
<dbReference type="RefSeq" id="WP_420905498.1">
    <property type="nucleotide sequence ID" value="NZ_BAAFGK010000004.1"/>
</dbReference>
<keyword evidence="1" id="KW-0732">Signal</keyword>
<organism evidence="5 6">
    <name type="scientific">Candidatus Magnetaquiglobus chichijimensis</name>
    <dbReference type="NCBI Taxonomy" id="3141448"/>
    <lineage>
        <taxon>Bacteria</taxon>
        <taxon>Pseudomonadati</taxon>
        <taxon>Pseudomonadota</taxon>
        <taxon>Magnetococcia</taxon>
        <taxon>Magnetococcales</taxon>
        <taxon>Candidatus Magnetaquicoccaceae</taxon>
        <taxon>Candidatus Magnetaquiglobus</taxon>
    </lineage>
</organism>
<gene>
    <name evidence="5" type="ORF">SIID45300_02141</name>
</gene>
<dbReference type="InterPro" id="IPR006558">
    <property type="entry name" value="LamG-like"/>
</dbReference>
<dbReference type="InterPro" id="IPR013320">
    <property type="entry name" value="ConA-like_dom_sf"/>
</dbReference>
<evidence type="ECO:0000313" key="5">
    <source>
        <dbReference type="EMBL" id="GAB0057809.1"/>
    </source>
</evidence>
<accession>A0ABQ0CA89</accession>
<keyword evidence="2" id="KW-1015">Disulfide bond</keyword>
<feature type="compositionally biased region" description="Basic and acidic residues" evidence="3">
    <location>
        <begin position="314"/>
        <end position="327"/>
    </location>
</feature>
<name>A0ABQ0CA89_9PROT</name>
<dbReference type="InterPro" id="IPR040853">
    <property type="entry name" value="RapA2_cadherin-like"/>
</dbReference>
<dbReference type="SMART" id="SM00560">
    <property type="entry name" value="LamGL"/>
    <property type="match status" value="1"/>
</dbReference>
<dbReference type="Gene3D" id="2.60.120.200">
    <property type="match status" value="1"/>
</dbReference>
<dbReference type="Gene3D" id="2.60.40.2810">
    <property type="match status" value="2"/>
</dbReference>
<dbReference type="InterPro" id="IPR041690">
    <property type="entry name" value="Cadherin_5"/>
</dbReference>
<dbReference type="SUPFAM" id="SSF49899">
    <property type="entry name" value="Concanavalin A-like lectins/glucanases"/>
    <property type="match status" value="1"/>
</dbReference>
<dbReference type="Pfam" id="PF13385">
    <property type="entry name" value="Laminin_G_3"/>
    <property type="match status" value="1"/>
</dbReference>
<dbReference type="InterPro" id="IPR006860">
    <property type="entry name" value="FecR"/>
</dbReference>
<dbReference type="Proteomes" id="UP001628193">
    <property type="component" value="Unassembled WGS sequence"/>
</dbReference>
<protein>
    <recommendedName>
        <fullName evidence="4">LamG-like jellyroll fold domain-containing protein</fullName>
    </recommendedName>
</protein>
<dbReference type="Gene3D" id="2.60.40.3440">
    <property type="match status" value="8"/>
</dbReference>
<dbReference type="Pfam" id="PF17963">
    <property type="entry name" value="Big_9"/>
    <property type="match status" value="2"/>
</dbReference>
<dbReference type="InterPro" id="IPR051561">
    <property type="entry name" value="FRAS1_ECM"/>
</dbReference>
<dbReference type="PANTHER" id="PTHR45739:SF8">
    <property type="entry name" value="FRAS1-RELATED EXTRACELLULAR MATRIX PROTEIN 1"/>
    <property type="match status" value="1"/>
</dbReference>
<dbReference type="Pfam" id="PF04773">
    <property type="entry name" value="FecR"/>
    <property type="match status" value="1"/>
</dbReference>
<feature type="region of interest" description="Disordered" evidence="3">
    <location>
        <begin position="287"/>
        <end position="353"/>
    </location>
</feature>
<dbReference type="NCBIfam" id="NF012211">
    <property type="entry name" value="tand_rpt_95"/>
    <property type="match status" value="19"/>
</dbReference>
<evidence type="ECO:0000256" key="1">
    <source>
        <dbReference type="ARBA" id="ARBA00022729"/>
    </source>
</evidence>
<keyword evidence="6" id="KW-1185">Reference proteome</keyword>
<evidence type="ECO:0000256" key="3">
    <source>
        <dbReference type="SAM" id="MobiDB-lite"/>
    </source>
</evidence>
<sequence>MSKNQALLNSPPPKVLPDADFLLHGEFVRTGDHLLIQKETGERVLLEDYFTQSARPALQAPNGALLQAETVELLTRPDKPATLVAGPSMYAEPAPTIGTSTKLVGHVTATGPDGVSRTLQEGSPVHPRDVIKTDKGASVLFRFVDGTEFQLSNQAQAVLDKYQFDPAEKQGAFEATVTRGIFRYQSGDLAFQHPGQHSLIKTPTAMIGVRGSELSGEVAEDGSTTVVHTSGILDISDAAGRETVTLLEPGTATSVTFGAAAPTPIFRPPAPFLNHLKNNLDFDMIRDHGGDGRKDDGNKSHDKGAGSDGVNPSDKSHAADGKSEHAADGAGLDKTASGQTQHGATGEGIKDPLLAKDKELSSLSTGDLFLTSQGWTASAEGDSHGDKGNGYAGWMAATAQQDEIYRPRLITLDTQNSSETVLPPALPSKTGVFLDSPVGGVTYTAGNVTGITTSSGGYAYKPGDIVVFRIGDIVLGSSQGQNYVTPVDLAPAKSSNAIVNILRLLQTLDSDGNPNNGIQISEQAQEAAKGVTVDINASIEEFGSNNQLISLVSNPDLFDPGLPPKEGLLSAVEAMAHFKSTLQELADLEEGQLSGLLEVLDEVDGALVASASELKHDALQVAEDASFAFTIQDLLANDRITGTTSLDLVRIVQPTHGKIELSADGGMSYTAPADFHGIDTFSYTMPDGIGGMATATVQIDVTSVNDAPTAANKVLNLVEDGRLTLQVSDFGFADLDGDALAAVTITNLSGHGTLWLDTDQDDSLDAGEALVQGGTVTAAQIGNGQLHFSPVDNGSGTGYAGIGFTVSDGELSSTATTLNVDVTPVNDAPDAVDDTTLATHEDASLTFAASDLLGNDTDPDTDALTISAYGAPEHGVLVVNEDHTLTYTPNADYHGADGWSYTIQDGHGGSDTATVRITIAAVNDAPDAVDDTTLATHEDASLTFAASDLLGNDTDPDTDALTISAYGAPEHGVLVVNEDHTLTYTPNADYHGADGWSYTIQDGHGGSDTATVRIAIAAVNDAPDAVDDTTLATHEDASLTFAASDLLGNDTDLDTDALTISAYGAPEHGVLVVNEDHTLTYTPNADYHGADGWSYTIQDGHGGSDTATVRITIAAVNDAPDAVDDTTLATHEDASLTFAASDLLGNDTDLDTDALTISAYGAPEHGSLVVNEDHTLTYTPNADYHGADGWSYTIQDGHGGSDTATVRITIAAVNDAPDAVDDTTLATHEDASLTFAASDLLGNDTDPDTDALTISAYGAPEHGVLVVNEDHTLTYTPNADYHGADGWSYTIQDGHGGSDTATVRITIAAVNDAPDAVDDTTLATHEDASLTFAASDLLGNDTDPDTDALTISAYGAPEHGSLVVNEDHTLTYTPNADYHGADGWSYTIQDGHGGSDTATVRITIAAVNDAPDAVDDTTLATHEDASLTFAASDLLGNDTDLDTDALTISAYGAPEHGVLVVNEDHTLTYTPNADYHGADGWSYTIQDGHGGSDTATVRITIAAVNDAPDAANKTLSLAEDGRLTLQTSDFGFADIDGDALVSVTLTSLSGHGTLWLDGDQDGSLDAGEALSQGATVTAARIAGNELIFSPVADAMGTNYAAIGFSVSDGALSSAVHTLSMDVTAVNDAPTATNKSLSLVEDGRLTLQASDFGFADIDGDALVSVTLTALPGAGSLWLDADQDGSLDAGEALSEGATVTAAQITSGQLLFAPVANASGTGYAGIGFTVSDGGLSSVPATLSVDVTAVNDAPTAANKSLSLAEDGRLTLQASDFGFADIDGDALASVTLTALPGAGSLWLDADQDGTLDAGEALSEGTAVTAAQITSGQLLFAPVANASGTGYAGIGFTVSDGGLSSVPATLSVDVTAVNDAPIATNKSLSLVEDGRLTLQASDFGFADIDGDALVSVTLTALPGAGSLWLDADQDGSLDAGEALSEGTAVTAAQITSGQLLFAPVANASGTGYAGIGFTVSDGGLSSVPATLSVDVTAVNDAPTAANKSLSLAEDGRLTLQASDFGFADIDGDALASVTLTALPGAGSLWLDADQDGSLDAGEALSQGATVTAAQITSGQLLFAPVANASGTGYAGIGFTVSDGGLSSVPATLSVDVTAVNDAPTAANKSLSLVEDGRLTLQASDFGFADIDGDALVSVTLTALPGAGSLWLDADQDGTLDAGEALSQGAVVTAVQIAGGQMFYSPVANASGSGYASIGFSVSDGGLSSVSATLAVNVTAVNDAPTAENKSLTMDEDALLTLKIMDFGFGDVDGDAMASVTVTTLTGAGTLWLDADGDGVLDAGEGLSQGATVTVEQIKSNHLIFSPVDNESGTNYATIGFSVSDGARSSDSRTLTVDVTPVNDAPTAANTTLTTLEDLPLILQTSDFSFSGVDGNSLSSVTIGNLSGKGTLWRDADGDKILDSGEALTQGSIVTAAQITAGQLIFSPEANGSGRGYAGIVFTVSDGELSSDPSTLTVNVTAVNDAPTAANKTLSLAEDGRLTLQASDFGFADIDGDALASVTLTTLPGAGSLWLDADQDGSLDAGEALSQGATVTAAQITSGQLLFAPVANASGARYAAIGFSVSDGALSSDSRTLSLDVTAVNDTPTAANKSLTVAEDGRLTLQASDFGFADIDGDVLASVTITSLSGKGTPWLDADGDGSLDANEALSLGATVTAAQIAGGRFFFTPVANESGTNYAAIGFTASDGALSSAARTLSVDVTAVNDAPTAANKTLTVAEDGRLTVQSGDFGFADVDGGDTLASVTLTTLPEKGFLWRDADGDGVVDAGERLSQGATITVAQLRSGQLNYAPVANASGSGYAAIGFTVSDGKLSSAAGTLTVDVTAVNDAPTAANKTLTMDEDGRLTLQSGDFGFADIDGDPLASVTLTTLPGRGTLWRDADGDGVLDSNESLSQGATITAAQIAGGQLNYAPVANASGSGYAAIGFTVSDGKLSSAPGILTVDVRAVNDAPNAVDDGSLTTREDTAFNFATSVLLGNDTDPDSGDTLSITGYGTPGHGTLVVNANGTLTYTPTGNFNGTDQWSYTISDGHGGTDTATARIVVTAVNDAVEVPVSVPVNGLLAHYAFDGNLNDGSGQGLNASAKGSLIYSTGHAGQSLYTASGYALTPTLSSITNNTGFAGVTLSAWFKLSSTGTNQILEAHTTNDELYIEGSASSMTFKVNTIALSAPISSANTWHQIVGTFDNASNLQALYVDGTLVTSTSNTVNFAITTPFTIGRDYEQNIQNFNGYLDDVRIYGRALNDTEVRSLYNEQYQEVSTHKNTATTITLGSDPDGDALTSTILTAPSHGTLSGSGAQRIYTPANNWLGSDYFAYSLSDGTTTKSAGVKIVVDPLVLDLNGDGIHLTVSEAGSSAFAMSPDGSLSRAGWIDGADGFLVRDLNGNGRIDDITEMFSEFYAGSRHASGMDALATLDGNHDGQVDRTDSGFESLSVWRDGNGDGQTDAGELTSLDAWNLTAISLEKALVGVNDAGGQVLSHGRAETAEGGGMLLAEVALTVDNHSLENGAFSPSSQEPMARDPAHASLDHARPDAWNPESFLGNLVASDAPIVRLHALDTHEALPDTHPWMESGISPLWTGGGANVLPALFDQGGDAGREHAWIVAHEALQPSDPFIHPDPAVHFSALGG</sequence>
<dbReference type="EMBL" id="BAAFGK010000004">
    <property type="protein sequence ID" value="GAB0057809.1"/>
    <property type="molecule type" value="Genomic_DNA"/>
</dbReference>
<dbReference type="Pfam" id="PF17892">
    <property type="entry name" value="Cadherin_5"/>
    <property type="match status" value="8"/>
</dbReference>
<evidence type="ECO:0000313" key="6">
    <source>
        <dbReference type="Proteomes" id="UP001628193"/>
    </source>
</evidence>
<feature type="compositionally biased region" description="Basic and acidic residues" evidence="3">
    <location>
        <begin position="3524"/>
        <end position="3537"/>
    </location>
</feature>
<feature type="region of interest" description="Disordered" evidence="3">
    <location>
        <begin position="3515"/>
        <end position="3537"/>
    </location>
</feature>
<proteinExistence type="predicted"/>
<reference evidence="5 6" key="1">
    <citation type="submission" date="2024-09" db="EMBL/GenBank/DDBJ databases">
        <title>Draft genome sequence of Candidatus Magnetaquicoccaceae bacterium FCR-1.</title>
        <authorList>
            <person name="Shimoshige H."/>
            <person name="Shimamura S."/>
            <person name="Taoka A."/>
            <person name="Kobayashi H."/>
            <person name="Maekawa T."/>
        </authorList>
    </citation>
    <scope>NUCLEOTIDE SEQUENCE [LARGE SCALE GENOMIC DNA]</scope>
    <source>
        <strain evidence="5 6">FCR-1</strain>
    </source>
</reference>
<feature type="compositionally biased region" description="Basic and acidic residues" evidence="3">
    <location>
        <begin position="287"/>
        <end position="305"/>
    </location>
</feature>
<evidence type="ECO:0000259" key="4">
    <source>
        <dbReference type="SMART" id="SM00560"/>
    </source>
</evidence>
<dbReference type="Pfam" id="PF17803">
    <property type="entry name" value="Cadherin_4"/>
    <property type="match status" value="11"/>
</dbReference>
<feature type="domain" description="LamG-like jellyroll fold" evidence="4">
    <location>
        <begin position="3129"/>
        <end position="3253"/>
    </location>
</feature>
<evidence type="ECO:0000256" key="2">
    <source>
        <dbReference type="ARBA" id="ARBA00023157"/>
    </source>
</evidence>
<comment type="caution">
    <text evidence="5">The sequence shown here is derived from an EMBL/GenBank/DDBJ whole genome shotgun (WGS) entry which is preliminary data.</text>
</comment>